<dbReference type="EMBL" id="CM044704">
    <property type="protein sequence ID" value="KAI5666805.1"/>
    <property type="molecule type" value="Genomic_DNA"/>
</dbReference>
<evidence type="ECO:0000313" key="2">
    <source>
        <dbReference type="Proteomes" id="UP001060085"/>
    </source>
</evidence>
<keyword evidence="2" id="KW-1185">Reference proteome</keyword>
<protein>
    <submittedName>
        <fullName evidence="1">Uncharacterized protein</fullName>
    </submittedName>
</protein>
<sequence>MSGNRGVFVDGYTCLANCCVANQIRQLRQQVKAEISKYQWIMKRVVSPSLGDVNPNTFEEFLELKEYVDHGHLFTSDRIFNSNMELVDWAKETAMKANTYLIINRYLRLRTSERRLYVTLACERGRAVKKNMKPIVDNEEGEVPIKRQRPYGTKKCSCSFKLNGEQLVTSEKWQLFVHDGRHNHKIVVYNHGHAQAARLTEEKLKQTEQFRKSHVSPRNILQFFREQSDGCAVRYVFYSDNIKKNRMQERNTVEEVLCLKAE</sequence>
<reference evidence="2" key="1">
    <citation type="journal article" date="2023" name="Nat. Plants">
        <title>Single-cell RNA sequencing provides a high-resolution roadmap for understanding the multicellular compartmentation of specialized metabolism.</title>
        <authorList>
            <person name="Sun S."/>
            <person name="Shen X."/>
            <person name="Li Y."/>
            <person name="Li Y."/>
            <person name="Wang S."/>
            <person name="Li R."/>
            <person name="Zhang H."/>
            <person name="Shen G."/>
            <person name="Guo B."/>
            <person name="Wei J."/>
            <person name="Xu J."/>
            <person name="St-Pierre B."/>
            <person name="Chen S."/>
            <person name="Sun C."/>
        </authorList>
    </citation>
    <scope>NUCLEOTIDE SEQUENCE [LARGE SCALE GENOMIC DNA]</scope>
</reference>
<organism evidence="1 2">
    <name type="scientific">Catharanthus roseus</name>
    <name type="common">Madagascar periwinkle</name>
    <name type="synonym">Vinca rosea</name>
    <dbReference type="NCBI Taxonomy" id="4058"/>
    <lineage>
        <taxon>Eukaryota</taxon>
        <taxon>Viridiplantae</taxon>
        <taxon>Streptophyta</taxon>
        <taxon>Embryophyta</taxon>
        <taxon>Tracheophyta</taxon>
        <taxon>Spermatophyta</taxon>
        <taxon>Magnoliopsida</taxon>
        <taxon>eudicotyledons</taxon>
        <taxon>Gunneridae</taxon>
        <taxon>Pentapetalae</taxon>
        <taxon>asterids</taxon>
        <taxon>lamiids</taxon>
        <taxon>Gentianales</taxon>
        <taxon>Apocynaceae</taxon>
        <taxon>Rauvolfioideae</taxon>
        <taxon>Vinceae</taxon>
        <taxon>Catharanthinae</taxon>
        <taxon>Catharanthus</taxon>
    </lineage>
</organism>
<comment type="caution">
    <text evidence="1">The sequence shown here is derived from an EMBL/GenBank/DDBJ whole genome shotgun (WGS) entry which is preliminary data.</text>
</comment>
<gene>
    <name evidence="1" type="ORF">M9H77_16658</name>
</gene>
<evidence type="ECO:0000313" key="1">
    <source>
        <dbReference type="EMBL" id="KAI5666805.1"/>
    </source>
</evidence>
<name>A0ACC0B2D2_CATRO</name>
<dbReference type="Proteomes" id="UP001060085">
    <property type="component" value="Linkage Group LG04"/>
</dbReference>
<accession>A0ACC0B2D2</accession>
<proteinExistence type="predicted"/>